<evidence type="ECO:0000259" key="3">
    <source>
        <dbReference type="PROSITE" id="PS50835"/>
    </source>
</evidence>
<protein>
    <recommendedName>
        <fullName evidence="3">Ig-like domain-containing protein</fullName>
    </recommendedName>
</protein>
<dbReference type="OMA" id="INVIGCD"/>
<dbReference type="FunFam" id="2.60.40.10:FF:000032">
    <property type="entry name" value="palladin isoform X1"/>
    <property type="match status" value="1"/>
</dbReference>
<dbReference type="InterPro" id="IPR003598">
    <property type="entry name" value="Ig_sub2"/>
</dbReference>
<keyword evidence="2" id="KW-0393">Immunoglobulin domain</keyword>
<organism evidence="4 5">
    <name type="scientific">Strigamia maritima</name>
    <name type="common">European centipede</name>
    <name type="synonym">Geophilus maritimus</name>
    <dbReference type="NCBI Taxonomy" id="126957"/>
    <lineage>
        <taxon>Eukaryota</taxon>
        <taxon>Metazoa</taxon>
        <taxon>Ecdysozoa</taxon>
        <taxon>Arthropoda</taxon>
        <taxon>Myriapoda</taxon>
        <taxon>Chilopoda</taxon>
        <taxon>Pleurostigmophora</taxon>
        <taxon>Geophilomorpha</taxon>
        <taxon>Linotaeniidae</taxon>
        <taxon>Strigamia</taxon>
    </lineage>
</organism>
<dbReference type="SMART" id="SM00409">
    <property type="entry name" value="IG"/>
    <property type="match status" value="1"/>
</dbReference>
<dbReference type="GO" id="GO:0048468">
    <property type="term" value="P:cell development"/>
    <property type="evidence" value="ECO:0007669"/>
    <property type="project" value="UniProtKB-ARBA"/>
</dbReference>
<dbReference type="InterPro" id="IPR003599">
    <property type="entry name" value="Ig_sub"/>
</dbReference>
<evidence type="ECO:0000256" key="2">
    <source>
        <dbReference type="ARBA" id="ARBA00023319"/>
    </source>
</evidence>
<dbReference type="SUPFAM" id="SSF48726">
    <property type="entry name" value="Immunoglobulin"/>
    <property type="match status" value="1"/>
</dbReference>
<keyword evidence="5" id="KW-1185">Reference proteome</keyword>
<dbReference type="AlphaFoldDB" id="T1JKH3"/>
<sequence length="149" mass="16044">MVPSNGDLFVRQVGHHDAGSTFRCQTHHRLSKETRLSTSAGRLFVTDPQGNVPPRILDPLATLRVKAGENVVLPCPAQGYPQPTLIWYIKDVTGHLIPVPSSGRHSFHREVLAIRDAQAADSAMYVCVASNIIGAAKAETALTVIGEAL</sequence>
<keyword evidence="1" id="KW-1015">Disulfide bond</keyword>
<reference evidence="4" key="2">
    <citation type="submission" date="2015-02" db="UniProtKB">
        <authorList>
            <consortium name="EnsemblMetazoa"/>
        </authorList>
    </citation>
    <scope>IDENTIFICATION</scope>
</reference>
<name>T1JKH3_STRMM</name>
<dbReference type="HOGENOM" id="CLU_1754367_0_0_1"/>
<evidence type="ECO:0000256" key="1">
    <source>
        <dbReference type="ARBA" id="ARBA00023157"/>
    </source>
</evidence>
<dbReference type="EnsemblMetazoa" id="SMAR014353-RA">
    <property type="protein sequence ID" value="SMAR014353-PA"/>
    <property type="gene ID" value="SMAR014353"/>
</dbReference>
<dbReference type="PANTHER" id="PTHR10075:SF14">
    <property type="entry name" value="CELL ADHESION MOLECULE DSCAM2-RELATED"/>
    <property type="match status" value="1"/>
</dbReference>
<dbReference type="STRING" id="126957.T1JKH3"/>
<dbReference type="PhylomeDB" id="T1JKH3"/>
<feature type="domain" description="Ig-like" evidence="3">
    <location>
        <begin position="54"/>
        <end position="143"/>
    </location>
</feature>
<reference evidence="5" key="1">
    <citation type="submission" date="2011-05" db="EMBL/GenBank/DDBJ databases">
        <authorList>
            <person name="Richards S.R."/>
            <person name="Qu J."/>
            <person name="Jiang H."/>
            <person name="Jhangiani S.N."/>
            <person name="Agravi P."/>
            <person name="Goodspeed R."/>
            <person name="Gross S."/>
            <person name="Mandapat C."/>
            <person name="Jackson L."/>
            <person name="Mathew T."/>
            <person name="Pu L."/>
            <person name="Thornton R."/>
            <person name="Saada N."/>
            <person name="Wilczek-Boney K.B."/>
            <person name="Lee S."/>
            <person name="Kovar C."/>
            <person name="Wu Y."/>
            <person name="Scherer S.E."/>
            <person name="Worley K.C."/>
            <person name="Muzny D.M."/>
            <person name="Gibbs R."/>
        </authorList>
    </citation>
    <scope>NUCLEOTIDE SEQUENCE</scope>
    <source>
        <strain evidence="5">Brora</strain>
    </source>
</reference>
<dbReference type="InterPro" id="IPR036179">
    <property type="entry name" value="Ig-like_dom_sf"/>
</dbReference>
<dbReference type="Pfam" id="PF13927">
    <property type="entry name" value="Ig_3"/>
    <property type="match status" value="1"/>
</dbReference>
<dbReference type="InterPro" id="IPR013783">
    <property type="entry name" value="Ig-like_fold"/>
</dbReference>
<accession>T1JKH3</accession>
<dbReference type="SMART" id="SM00408">
    <property type="entry name" value="IGc2"/>
    <property type="match status" value="1"/>
</dbReference>
<evidence type="ECO:0000313" key="4">
    <source>
        <dbReference type="EnsemblMetazoa" id="SMAR014353-PA"/>
    </source>
</evidence>
<proteinExistence type="predicted"/>
<dbReference type="PROSITE" id="PS50835">
    <property type="entry name" value="IG_LIKE"/>
    <property type="match status" value="1"/>
</dbReference>
<evidence type="ECO:0000313" key="5">
    <source>
        <dbReference type="Proteomes" id="UP000014500"/>
    </source>
</evidence>
<dbReference type="eggNOG" id="KOG3510">
    <property type="taxonomic scope" value="Eukaryota"/>
</dbReference>
<dbReference type="InterPro" id="IPR007110">
    <property type="entry name" value="Ig-like_dom"/>
</dbReference>
<dbReference type="Gene3D" id="2.60.40.10">
    <property type="entry name" value="Immunoglobulins"/>
    <property type="match status" value="2"/>
</dbReference>
<dbReference type="PANTHER" id="PTHR10075">
    <property type="entry name" value="BASIGIN RELATED"/>
    <property type="match status" value="1"/>
</dbReference>
<dbReference type="Proteomes" id="UP000014500">
    <property type="component" value="Unassembled WGS sequence"/>
</dbReference>
<dbReference type="EMBL" id="JH431465">
    <property type="status" value="NOT_ANNOTATED_CDS"/>
    <property type="molecule type" value="Genomic_DNA"/>
</dbReference>